<evidence type="ECO:0000256" key="8">
    <source>
        <dbReference type="PIRSR" id="PIRSR602403-1"/>
    </source>
</evidence>
<dbReference type="Pfam" id="PF00067">
    <property type="entry name" value="p450"/>
    <property type="match status" value="1"/>
</dbReference>
<evidence type="ECO:0000256" key="2">
    <source>
        <dbReference type="ARBA" id="ARBA00010617"/>
    </source>
</evidence>
<dbReference type="GO" id="GO:0016705">
    <property type="term" value="F:oxidoreductase activity, acting on paired donors, with incorporation or reduction of molecular oxygen"/>
    <property type="evidence" value="ECO:0007669"/>
    <property type="project" value="InterPro"/>
</dbReference>
<sequence length="444" mass="50607">MTARQARLEDIPGDSGLPILGHTLELLRDSEAYGKRMRQQYGSVYRSNAFFHDQVNMLSPEANEFVLMDKGRNFSSEGGWNNYLVRLFPRGLMLMDFDEHKAHRHIMAAAFKTGPMQGYMDRLNDEIPKRIARWGEMEHFAFYPAIKQLTLDMASAVFLGIDPDSEDNKKIFQALTDMVLAAVAVVRVPIPGTQMAKGVKGRKFIVDYLRGLIPERRGREGTDMFTQLVNAKDENGNAFTDQEVIDHMIFMWLAAHDTITSSVTTLVYEIGRHTDWQDKLREEIATMGLNEGRLPYERMGELTLTEYAFKEALRMNPPVPAMPRKTVRDVEFAGYTIPKGTTIGISAVYTHRSEELWPEPGKFDPLRFTPENSKGRHKYAWIPFGGGAHMCLGLHFAYMQAKVIMTHLLPHWRITLPEGYQTKFQILPLIKPVDGLPITLEPLD</sequence>
<dbReference type="KEGG" id="gso:PH603_06570"/>
<accession>A0AAE9XSD0</accession>
<dbReference type="RefSeq" id="WP_289505231.1">
    <property type="nucleotide sequence ID" value="NZ_CP116805.1"/>
</dbReference>
<dbReference type="InterPro" id="IPR001128">
    <property type="entry name" value="Cyt_P450"/>
</dbReference>
<dbReference type="EMBL" id="CP116805">
    <property type="protein sequence ID" value="WCL55421.1"/>
    <property type="molecule type" value="Genomic_DNA"/>
</dbReference>
<evidence type="ECO:0000256" key="3">
    <source>
        <dbReference type="ARBA" id="ARBA00022617"/>
    </source>
</evidence>
<keyword evidence="3 8" id="KW-0349">Heme</keyword>
<evidence type="ECO:0000256" key="6">
    <source>
        <dbReference type="ARBA" id="ARBA00023004"/>
    </source>
</evidence>
<dbReference type="SUPFAM" id="SSF48264">
    <property type="entry name" value="Cytochrome P450"/>
    <property type="match status" value="1"/>
</dbReference>
<evidence type="ECO:0000256" key="1">
    <source>
        <dbReference type="ARBA" id="ARBA00001971"/>
    </source>
</evidence>
<dbReference type="InterPro" id="IPR036396">
    <property type="entry name" value="Cyt_P450_sf"/>
</dbReference>
<evidence type="ECO:0000256" key="9">
    <source>
        <dbReference type="RuleBase" id="RU000461"/>
    </source>
</evidence>
<dbReference type="InterPro" id="IPR002403">
    <property type="entry name" value="Cyt_P450_E_grp-IV"/>
</dbReference>
<dbReference type="PANTHER" id="PTHR24286:SF24">
    <property type="entry name" value="LANOSTEROL 14-ALPHA DEMETHYLASE"/>
    <property type="match status" value="1"/>
</dbReference>
<dbReference type="PROSITE" id="PS00086">
    <property type="entry name" value="CYTOCHROME_P450"/>
    <property type="match status" value="1"/>
</dbReference>
<keyword evidence="6 8" id="KW-0408">Iron</keyword>
<comment type="similarity">
    <text evidence="2 9">Belongs to the cytochrome P450 family.</text>
</comment>
<reference evidence="10" key="1">
    <citation type="submission" date="2023-01" db="EMBL/GenBank/DDBJ databases">
        <title>The genome sequence of Kordiimonadaceae bacterium 6D33.</title>
        <authorList>
            <person name="Liu Y."/>
        </authorList>
    </citation>
    <scope>NUCLEOTIDE SEQUENCE</scope>
    <source>
        <strain evidence="10">6D33</strain>
    </source>
</reference>
<gene>
    <name evidence="10" type="ORF">PH603_06570</name>
</gene>
<name>A0AAE9XSD0_9PROT</name>
<keyword evidence="11" id="KW-1185">Reference proteome</keyword>
<keyword evidence="7 9" id="KW-0503">Monooxygenase</keyword>
<dbReference type="AlphaFoldDB" id="A0AAE9XSD0"/>
<evidence type="ECO:0000313" key="11">
    <source>
        <dbReference type="Proteomes" id="UP001217500"/>
    </source>
</evidence>
<comment type="cofactor">
    <cofactor evidence="1 8">
        <name>heme</name>
        <dbReference type="ChEBI" id="CHEBI:30413"/>
    </cofactor>
</comment>
<protein>
    <submittedName>
        <fullName evidence="10">Cytochrome P450</fullName>
    </submittedName>
</protein>
<dbReference type="Proteomes" id="UP001217500">
    <property type="component" value="Chromosome"/>
</dbReference>
<feature type="binding site" description="axial binding residue" evidence="8">
    <location>
        <position position="391"/>
    </location>
    <ligand>
        <name>heme</name>
        <dbReference type="ChEBI" id="CHEBI:30413"/>
    </ligand>
    <ligandPart>
        <name>Fe</name>
        <dbReference type="ChEBI" id="CHEBI:18248"/>
    </ligandPart>
</feature>
<evidence type="ECO:0000313" key="10">
    <source>
        <dbReference type="EMBL" id="WCL55421.1"/>
    </source>
</evidence>
<dbReference type="GO" id="GO:0004497">
    <property type="term" value="F:monooxygenase activity"/>
    <property type="evidence" value="ECO:0007669"/>
    <property type="project" value="UniProtKB-KW"/>
</dbReference>
<dbReference type="PANTHER" id="PTHR24286">
    <property type="entry name" value="CYTOCHROME P450 26"/>
    <property type="match status" value="1"/>
</dbReference>
<evidence type="ECO:0000256" key="7">
    <source>
        <dbReference type="ARBA" id="ARBA00023033"/>
    </source>
</evidence>
<proteinExistence type="inferred from homology"/>
<dbReference type="Gene3D" id="1.10.630.10">
    <property type="entry name" value="Cytochrome P450"/>
    <property type="match status" value="1"/>
</dbReference>
<dbReference type="PRINTS" id="PR00465">
    <property type="entry name" value="EP450IV"/>
</dbReference>
<dbReference type="GO" id="GO:0016125">
    <property type="term" value="P:sterol metabolic process"/>
    <property type="evidence" value="ECO:0007669"/>
    <property type="project" value="TreeGrafter"/>
</dbReference>
<keyword evidence="5 9" id="KW-0560">Oxidoreductase</keyword>
<organism evidence="10 11">
    <name type="scientific">Gimibacter soli</name>
    <dbReference type="NCBI Taxonomy" id="3024400"/>
    <lineage>
        <taxon>Bacteria</taxon>
        <taxon>Pseudomonadati</taxon>
        <taxon>Pseudomonadota</taxon>
        <taxon>Alphaproteobacteria</taxon>
        <taxon>Kordiimonadales</taxon>
        <taxon>Temperatibacteraceae</taxon>
        <taxon>Gimibacter</taxon>
    </lineage>
</organism>
<keyword evidence="4 8" id="KW-0479">Metal-binding</keyword>
<evidence type="ECO:0000256" key="4">
    <source>
        <dbReference type="ARBA" id="ARBA00022723"/>
    </source>
</evidence>
<dbReference type="GO" id="GO:0005506">
    <property type="term" value="F:iron ion binding"/>
    <property type="evidence" value="ECO:0007669"/>
    <property type="project" value="InterPro"/>
</dbReference>
<dbReference type="InterPro" id="IPR017972">
    <property type="entry name" value="Cyt_P450_CS"/>
</dbReference>
<dbReference type="GO" id="GO:0020037">
    <property type="term" value="F:heme binding"/>
    <property type="evidence" value="ECO:0007669"/>
    <property type="project" value="InterPro"/>
</dbReference>
<evidence type="ECO:0000256" key="5">
    <source>
        <dbReference type="ARBA" id="ARBA00023002"/>
    </source>
</evidence>